<accession>A0A6N2Z1C1</accession>
<evidence type="ECO:0000313" key="1">
    <source>
        <dbReference type="EMBL" id="VYT73215.1"/>
    </source>
</evidence>
<protein>
    <submittedName>
        <fullName evidence="1">Uncharacterized protein</fullName>
    </submittedName>
</protein>
<proteinExistence type="predicted"/>
<sequence>MTDKERPYTQAEIIKLASKTAIEVYDKKCKEQARYIRKRYIDNTKKLLRGYRELQTHIDEAVSNTTESMPSQLQAVLAEVFDAKGFIKVVAIAQSKERTEVMLSHVDAMLSAYQRQCEYNNEPYFNVVWRYYINKEKMAEIADVVGVEERTAWRYADKGIEDLSILLWGAAALATVQG</sequence>
<organism evidence="1">
    <name type="scientific">Veillonella ratti</name>
    <dbReference type="NCBI Taxonomy" id="103892"/>
    <lineage>
        <taxon>Bacteria</taxon>
        <taxon>Bacillati</taxon>
        <taxon>Bacillota</taxon>
        <taxon>Negativicutes</taxon>
        <taxon>Veillonellales</taxon>
        <taxon>Veillonellaceae</taxon>
        <taxon>Veillonella</taxon>
    </lineage>
</organism>
<reference evidence="1" key="1">
    <citation type="submission" date="2019-11" db="EMBL/GenBank/DDBJ databases">
        <authorList>
            <person name="Feng L."/>
        </authorList>
    </citation>
    <scope>NUCLEOTIDE SEQUENCE</scope>
    <source>
        <strain evidence="1">VrattiLFYP33</strain>
    </source>
</reference>
<name>A0A6N2Z1C1_9FIRM</name>
<dbReference type="RefSeq" id="WP_021841150.1">
    <property type="nucleotide sequence ID" value="NZ_CACRUX010000012.1"/>
</dbReference>
<gene>
    <name evidence="1" type="ORF">VRLFYP33_00392</name>
</gene>
<dbReference type="AlphaFoldDB" id="A0A6N2Z1C1"/>
<dbReference type="EMBL" id="CACRUX010000012">
    <property type="protein sequence ID" value="VYT73215.1"/>
    <property type="molecule type" value="Genomic_DNA"/>
</dbReference>